<accession>A0A060UZJ7</accession>
<sequence>MIQKDLHSLDADTRTVADAIVLLWTWRPRTAVYKLIQKWGLKNHAGKAFTQMAVKDAWEQLRRAGLLVEHSRRQGYAQLHDKIRGQVYRELLTRHPIVELRGVLHRSANYDPSRSHYGWPLWEDADTIAILRLAVFSGAPISDLEAMQKEISGRNDWGTIFYAACMEAFDPVLMDRVTPEWRWRMATGALSNLCQRVDPEHLPFFHWTMEQVKTGREVIPGPLRLQLAEVLLHRGEFSQMVDLLKPIEKDAAADVLRAGIRIQQGQWAPAQAEMEAAFKILRKAMGIRTRLLPYSLTWIYPLSLLAQQTPKHLDLARKFCLGEAGSRTPSAHDFWGIWVHAVNVRLGDATLEPDAFQAFARIQHPWVHFERAILRAWLRPKLRAPTAHFTPDPDHATAVTIARKAFQDCGFTWLDAQFAAAEKAFRNEDPGIPFFVTGGQESWRNVLTSLQSLVTDIALTPDAHETRLLWSVHLGPQGTVETIELWNRN</sequence>
<dbReference type="RefSeq" id="WP_051984937.1">
    <property type="nucleotide sequence ID" value="NZ_CCCS020000057.1"/>
</dbReference>
<protein>
    <submittedName>
        <fullName evidence="1">SNF2-related:Helicase, C-terminal (Modular protein)</fullName>
    </submittedName>
</protein>
<dbReference type="Proteomes" id="UP000193925">
    <property type="component" value="Chromosome AFERRI"/>
</dbReference>
<evidence type="ECO:0000313" key="3">
    <source>
        <dbReference type="Proteomes" id="UP000193925"/>
    </source>
</evidence>
<reference evidence="1" key="2">
    <citation type="submission" date="2014-07" db="EMBL/GenBank/DDBJ databases">
        <title>Initial genome analysis of the psychrotolerant acidophile Acidithiobacillus ferrivorans CF27: insights into iron and sulfur oxidation pathways and into biofilm formation.</title>
        <authorList>
            <person name="Talla E."/>
            <person name="Hedrich S."/>
            <person name="Mangenot S."/>
            <person name="Ji B."/>
            <person name="Johnson D.B."/>
            <person name="Barbe V."/>
            <person name="Bonnefoy V."/>
        </authorList>
    </citation>
    <scope>NUCLEOTIDE SEQUENCE [LARGE SCALE GENOMIC DNA]</scope>
    <source>
        <strain evidence="1">CF27</strain>
    </source>
</reference>
<reference evidence="1" key="1">
    <citation type="submission" date="2014-03" db="EMBL/GenBank/DDBJ databases">
        <authorList>
            <person name="Genoscope - CEA"/>
        </authorList>
    </citation>
    <scope>NUCLEOTIDE SEQUENCE [LARGE SCALE GENOMIC DNA]</scope>
    <source>
        <strain evidence="1">CF27</strain>
    </source>
</reference>
<evidence type="ECO:0000313" key="2">
    <source>
        <dbReference type="EMBL" id="SMH65428.1"/>
    </source>
</evidence>
<organism evidence="1">
    <name type="scientific">Acidithiobacillus ferrivorans</name>
    <dbReference type="NCBI Taxonomy" id="160808"/>
    <lineage>
        <taxon>Bacteria</taxon>
        <taxon>Pseudomonadati</taxon>
        <taxon>Pseudomonadota</taxon>
        <taxon>Acidithiobacillia</taxon>
        <taxon>Acidithiobacillales</taxon>
        <taxon>Acidithiobacillaceae</taxon>
        <taxon>Acidithiobacillus</taxon>
    </lineage>
</organism>
<keyword evidence="1" id="KW-0347">Helicase</keyword>
<gene>
    <name evidence="2" type="ORF">AFERRI_20210</name>
    <name evidence="1" type="ORF">AFERRI_600100</name>
</gene>
<dbReference type="GO" id="GO:0004386">
    <property type="term" value="F:helicase activity"/>
    <property type="evidence" value="ECO:0007669"/>
    <property type="project" value="UniProtKB-KW"/>
</dbReference>
<evidence type="ECO:0000313" key="1">
    <source>
        <dbReference type="EMBL" id="CDQ11874.1"/>
    </source>
</evidence>
<dbReference type="EMBL" id="LT841305">
    <property type="protein sequence ID" value="SMH65428.1"/>
    <property type="molecule type" value="Genomic_DNA"/>
</dbReference>
<keyword evidence="3" id="KW-1185">Reference proteome</keyword>
<reference evidence="2 3" key="3">
    <citation type="submission" date="2017-03" db="EMBL/GenBank/DDBJ databases">
        <authorList>
            <person name="Regsiter A."/>
            <person name="William W."/>
        </authorList>
    </citation>
    <scope>NUCLEOTIDE SEQUENCE [LARGE SCALE GENOMIC DNA]</scope>
    <source>
        <strain evidence="2">PRJEB5721</strain>
    </source>
</reference>
<keyword evidence="1" id="KW-0378">Hydrolase</keyword>
<dbReference type="AlphaFoldDB" id="A0A060UZJ7"/>
<keyword evidence="1" id="KW-0067">ATP-binding</keyword>
<proteinExistence type="predicted"/>
<dbReference type="EMBL" id="CCCS020000057">
    <property type="protein sequence ID" value="CDQ11874.1"/>
    <property type="molecule type" value="Genomic_DNA"/>
</dbReference>
<keyword evidence="1" id="KW-0547">Nucleotide-binding</keyword>
<name>A0A060UZJ7_9PROT</name>